<dbReference type="Pfam" id="PF01565">
    <property type="entry name" value="FAD_binding_4"/>
    <property type="match status" value="1"/>
</dbReference>
<evidence type="ECO:0000256" key="3">
    <source>
        <dbReference type="ARBA" id="ARBA00022827"/>
    </source>
</evidence>
<dbReference type="AlphaFoldDB" id="A0A3M2SIC1"/>
<comment type="similarity">
    <text evidence="1">Belongs to the oxygen-dependent FAD-linked oxidoreductase family.</text>
</comment>
<dbReference type="OrthoDB" id="415825at2759"/>
<keyword evidence="2" id="KW-0285">Flavoprotein</keyword>
<evidence type="ECO:0000259" key="6">
    <source>
        <dbReference type="PROSITE" id="PS51387"/>
    </source>
</evidence>
<evidence type="ECO:0000256" key="2">
    <source>
        <dbReference type="ARBA" id="ARBA00022630"/>
    </source>
</evidence>
<dbReference type="PROSITE" id="PS51387">
    <property type="entry name" value="FAD_PCMH"/>
    <property type="match status" value="1"/>
</dbReference>
<dbReference type="InterPro" id="IPR006093">
    <property type="entry name" value="Oxy_OxRdtase_FAD_BS"/>
</dbReference>
<comment type="caution">
    <text evidence="7">The sequence shown here is derived from an EMBL/GenBank/DDBJ whole genome shotgun (WGS) entry which is preliminary data.</text>
</comment>
<dbReference type="PROSITE" id="PS00862">
    <property type="entry name" value="OX2_COVAL_FAD"/>
    <property type="match status" value="1"/>
</dbReference>
<evidence type="ECO:0000256" key="5">
    <source>
        <dbReference type="SAM" id="SignalP"/>
    </source>
</evidence>
<dbReference type="EMBL" id="NKUJ01000041">
    <property type="protein sequence ID" value="RMJ16882.1"/>
    <property type="molecule type" value="Genomic_DNA"/>
</dbReference>
<dbReference type="Pfam" id="PF08031">
    <property type="entry name" value="BBE"/>
    <property type="match status" value="1"/>
</dbReference>
<feature type="domain" description="FAD-binding PCMH-type" evidence="6">
    <location>
        <begin position="62"/>
        <end position="234"/>
    </location>
</feature>
<dbReference type="InterPro" id="IPR016166">
    <property type="entry name" value="FAD-bd_PCMH"/>
</dbReference>
<evidence type="ECO:0000256" key="4">
    <source>
        <dbReference type="ARBA" id="ARBA00023002"/>
    </source>
</evidence>
<dbReference type="Gene3D" id="3.40.462.20">
    <property type="match status" value="1"/>
</dbReference>
<keyword evidence="8" id="KW-1185">Reference proteome</keyword>
<dbReference type="SUPFAM" id="SSF56176">
    <property type="entry name" value="FAD-binding/transporter-associated domain-like"/>
    <property type="match status" value="1"/>
</dbReference>
<reference evidence="7 8" key="1">
    <citation type="submission" date="2017-06" db="EMBL/GenBank/DDBJ databases">
        <title>Comparative genomic analysis of Ambrosia Fusariam Clade fungi.</title>
        <authorList>
            <person name="Stajich J.E."/>
            <person name="Carrillo J."/>
            <person name="Kijimoto T."/>
            <person name="Eskalen A."/>
            <person name="O'Donnell K."/>
            <person name="Kasson M."/>
        </authorList>
    </citation>
    <scope>NUCLEOTIDE SEQUENCE [LARGE SCALE GENOMIC DNA]</scope>
    <source>
        <strain evidence="7">UCR3666</strain>
    </source>
</reference>
<dbReference type="InterPro" id="IPR036318">
    <property type="entry name" value="FAD-bd_PCMH-like_sf"/>
</dbReference>
<dbReference type="Gene3D" id="3.30.465.10">
    <property type="match status" value="1"/>
</dbReference>
<dbReference type="STRING" id="2010991.A0A3M2SIC1"/>
<dbReference type="GO" id="GO:0071949">
    <property type="term" value="F:FAD binding"/>
    <property type="evidence" value="ECO:0007669"/>
    <property type="project" value="InterPro"/>
</dbReference>
<accession>A0A3M2SIC1</accession>
<evidence type="ECO:0000256" key="1">
    <source>
        <dbReference type="ARBA" id="ARBA00005466"/>
    </source>
</evidence>
<feature type="signal peptide" evidence="5">
    <location>
        <begin position="1"/>
        <end position="23"/>
    </location>
</feature>
<name>A0A3M2SIC1_9HYPO</name>
<dbReference type="InterPro" id="IPR006094">
    <property type="entry name" value="Oxid_FAD_bind_N"/>
</dbReference>
<dbReference type="InterPro" id="IPR050416">
    <property type="entry name" value="FAD-linked_Oxidoreductase"/>
</dbReference>
<protein>
    <recommendedName>
        <fullName evidence="6">FAD-binding PCMH-type domain-containing protein</fullName>
    </recommendedName>
</protein>
<keyword evidence="3" id="KW-0274">FAD</keyword>
<organism evidence="7 8">
    <name type="scientific">Fusarium kuroshium</name>
    <dbReference type="NCBI Taxonomy" id="2010991"/>
    <lineage>
        <taxon>Eukaryota</taxon>
        <taxon>Fungi</taxon>
        <taxon>Dikarya</taxon>
        <taxon>Ascomycota</taxon>
        <taxon>Pezizomycotina</taxon>
        <taxon>Sordariomycetes</taxon>
        <taxon>Hypocreomycetidae</taxon>
        <taxon>Hypocreales</taxon>
        <taxon>Nectriaceae</taxon>
        <taxon>Fusarium</taxon>
        <taxon>Fusarium solani species complex</taxon>
    </lineage>
</organism>
<sequence>MARSHRSLAACVAWYLATANVFAAPSLKDCLLTAVNGQTERARFSGDTGYQSSDVRPYNLNFPYDPFAILYPINASEVSSIVVCASKYNRKVQARSGGHDYTNKGIGGNDGAVVVDLKNINNVQVDSSGVAKIGAGNRLKDVCEKLHSAGKRYMPHGSSPTVGIGGHATVGGLGLHSRLLGTSLDVMTAAEVVLANGTVVTASKTQHSDIFWAIRGAGASFGIVTNFYFQTSPEPEEVINFSFTVASEDPAKLSSAFKAYHEITTAKSLDPRLSSVAIIGKGSVLISGVFFGTESDYQAHNFSNRIPGITEQSTTTGLSWMGHMNRTFDSISNIFPEQSFFYAKDAAIAYSSLPSNDSIDAVFEHLQNSDSGSKSWFVLVDLYGGAVNDVPADSTAFPHRDLAYFFALYAQTESETSQTAHEFTDKAVLLYQGGQPEKYLSYAGYTNLRIKGSAQRKYWGDNLARLEKIKAVIDPKDVFSTPQGVKPRGS</sequence>
<gene>
    <name evidence="7" type="ORF">CDV36_003488</name>
</gene>
<dbReference type="InterPro" id="IPR012951">
    <property type="entry name" value="BBE"/>
</dbReference>
<evidence type="ECO:0000313" key="7">
    <source>
        <dbReference type="EMBL" id="RMJ16882.1"/>
    </source>
</evidence>
<dbReference type="Proteomes" id="UP000277212">
    <property type="component" value="Unassembled WGS sequence"/>
</dbReference>
<dbReference type="GO" id="GO:0016491">
    <property type="term" value="F:oxidoreductase activity"/>
    <property type="evidence" value="ECO:0007669"/>
    <property type="project" value="UniProtKB-KW"/>
</dbReference>
<evidence type="ECO:0000313" key="8">
    <source>
        <dbReference type="Proteomes" id="UP000277212"/>
    </source>
</evidence>
<feature type="chain" id="PRO_5018275019" description="FAD-binding PCMH-type domain-containing protein" evidence="5">
    <location>
        <begin position="24"/>
        <end position="490"/>
    </location>
</feature>
<dbReference type="InterPro" id="IPR016169">
    <property type="entry name" value="FAD-bd_PCMH_sub2"/>
</dbReference>
<proteinExistence type="inferred from homology"/>
<dbReference type="PANTHER" id="PTHR42973">
    <property type="entry name" value="BINDING OXIDOREDUCTASE, PUTATIVE (AFU_ORTHOLOGUE AFUA_1G17690)-RELATED"/>
    <property type="match status" value="1"/>
</dbReference>
<keyword evidence="5" id="KW-0732">Signal</keyword>
<keyword evidence="4" id="KW-0560">Oxidoreductase</keyword>
<dbReference type="PANTHER" id="PTHR42973:SF17">
    <property type="entry name" value="OXIDASE, PUTATIVE (AFU_ORTHOLOGUE AFUA_6G14340)-RELATED"/>
    <property type="match status" value="1"/>
</dbReference>